<reference evidence="2 3" key="1">
    <citation type="submission" date="2014-08" db="EMBL/GenBank/DDBJ databases">
        <title>Genomic and Phenotypic Diversity of Colwellia psychrerythraea strains from Disparate Marine Basins.</title>
        <authorList>
            <person name="Techtmann S.M."/>
            <person name="Stelling S.C."/>
            <person name="Utturkar S.M."/>
            <person name="Alshibli N."/>
            <person name="Harris A."/>
            <person name="Brown S.D."/>
            <person name="Hazen T.C."/>
        </authorList>
    </citation>
    <scope>NUCLEOTIDE SEQUENCE [LARGE SCALE GENOMIC DNA]</scope>
    <source>
        <strain evidence="2 3">GAB14E</strain>
    </source>
</reference>
<evidence type="ECO:0000313" key="2">
    <source>
        <dbReference type="EMBL" id="KGJ93991.1"/>
    </source>
</evidence>
<sequence>MNPKSDKNIDTPLFHTPKTIQVSKNSIWPTRVFFWIISGYFLYESYSGYIEETIFVNRDSWSLTEDPFIFWFAIIGYAIAALGFFWQSFRVKVKT</sequence>
<dbReference type="Proteomes" id="UP000029868">
    <property type="component" value="Unassembled WGS sequence"/>
</dbReference>
<keyword evidence="1" id="KW-0812">Transmembrane</keyword>
<proteinExistence type="predicted"/>
<keyword evidence="1" id="KW-0472">Membrane</keyword>
<dbReference type="EMBL" id="JQEC01000021">
    <property type="protein sequence ID" value="KGJ93991.1"/>
    <property type="molecule type" value="Genomic_DNA"/>
</dbReference>
<gene>
    <name evidence="2" type="ORF">GAB14E_2546</name>
</gene>
<evidence type="ECO:0000256" key="1">
    <source>
        <dbReference type="SAM" id="Phobius"/>
    </source>
</evidence>
<dbReference type="AlphaFoldDB" id="A0A099KTV9"/>
<dbReference type="RefSeq" id="WP_033082187.1">
    <property type="nucleotide sequence ID" value="NZ_JQEC01000021.1"/>
</dbReference>
<protein>
    <submittedName>
        <fullName evidence="2">Uncharacterized protein</fullName>
    </submittedName>
</protein>
<accession>A0A099KTV9</accession>
<keyword evidence="1" id="KW-1133">Transmembrane helix</keyword>
<feature type="transmembrane region" description="Helical" evidence="1">
    <location>
        <begin position="69"/>
        <end position="89"/>
    </location>
</feature>
<name>A0A099KTV9_COLPS</name>
<feature type="transmembrane region" description="Helical" evidence="1">
    <location>
        <begin position="32"/>
        <end position="49"/>
    </location>
</feature>
<organism evidence="2 3">
    <name type="scientific">Colwellia psychrerythraea</name>
    <name type="common">Vibrio psychroerythus</name>
    <dbReference type="NCBI Taxonomy" id="28229"/>
    <lineage>
        <taxon>Bacteria</taxon>
        <taxon>Pseudomonadati</taxon>
        <taxon>Pseudomonadota</taxon>
        <taxon>Gammaproteobacteria</taxon>
        <taxon>Alteromonadales</taxon>
        <taxon>Colwelliaceae</taxon>
        <taxon>Colwellia</taxon>
    </lineage>
</organism>
<comment type="caution">
    <text evidence="2">The sequence shown here is derived from an EMBL/GenBank/DDBJ whole genome shotgun (WGS) entry which is preliminary data.</text>
</comment>
<evidence type="ECO:0000313" key="3">
    <source>
        <dbReference type="Proteomes" id="UP000029868"/>
    </source>
</evidence>